<feature type="transmembrane region" description="Helical" evidence="1">
    <location>
        <begin position="175"/>
        <end position="197"/>
    </location>
</feature>
<feature type="transmembrane region" description="Helical" evidence="1">
    <location>
        <begin position="278"/>
        <end position="300"/>
    </location>
</feature>
<keyword evidence="1" id="KW-0812">Transmembrane</keyword>
<organism evidence="2 3">
    <name type="scientific">Amedibacillus dolichus</name>
    <dbReference type="NCBI Taxonomy" id="31971"/>
    <lineage>
        <taxon>Bacteria</taxon>
        <taxon>Bacillati</taxon>
        <taxon>Bacillota</taxon>
        <taxon>Erysipelotrichia</taxon>
        <taxon>Erysipelotrichales</taxon>
        <taxon>Erysipelotrichaceae</taxon>
        <taxon>Amedibacillus</taxon>
    </lineage>
</organism>
<dbReference type="GO" id="GO:0140359">
    <property type="term" value="F:ABC-type transporter activity"/>
    <property type="evidence" value="ECO:0007669"/>
    <property type="project" value="InterPro"/>
</dbReference>
<evidence type="ECO:0000313" key="3">
    <source>
        <dbReference type="Proteomes" id="UP000753219"/>
    </source>
</evidence>
<proteinExistence type="predicted"/>
<dbReference type="Pfam" id="PF12679">
    <property type="entry name" value="ABC2_membrane_2"/>
    <property type="match status" value="1"/>
</dbReference>
<evidence type="ECO:0000313" key="2">
    <source>
        <dbReference type="EMBL" id="MBS4884796.1"/>
    </source>
</evidence>
<dbReference type="PANTHER" id="PTHR37305">
    <property type="entry name" value="INTEGRAL MEMBRANE PROTEIN-RELATED"/>
    <property type="match status" value="1"/>
</dbReference>
<feature type="transmembrane region" description="Helical" evidence="1">
    <location>
        <begin position="350"/>
        <end position="370"/>
    </location>
</feature>
<evidence type="ECO:0000256" key="1">
    <source>
        <dbReference type="SAM" id="Phobius"/>
    </source>
</evidence>
<keyword evidence="1" id="KW-0472">Membrane</keyword>
<accession>A0A942WHS0</accession>
<dbReference type="Proteomes" id="UP000753219">
    <property type="component" value="Unassembled WGS sequence"/>
</dbReference>
<protein>
    <submittedName>
        <fullName evidence="2">ABC transporter permease subunit</fullName>
    </submittedName>
</protein>
<dbReference type="EMBL" id="JAGZMZ010000024">
    <property type="protein sequence ID" value="MBS4884796.1"/>
    <property type="molecule type" value="Genomic_DNA"/>
</dbReference>
<sequence length="385" mass="45095">MVKLVQAELRKSWKMHRFLMAVLCFLCFMGCSYAFDIHKGLAYHYQETPNVRLNYDVARNRFVELNTIVKFSPADQITPEIREKRDLWEDTYNKIYRYLLLRQEYEGYTDRITQVAYDSAASIYDMRTHAYYEGEFEETGITLKQAKLEKEYYQYMLEHDIVMYENGNEPTVCNFLIYMFQNETMILFVIIAAFFLVDAICSDFDGNCYTLVYTQPHSRIRMMCAKVISVLIMLTLSFVAAFVLFSPWLLFQHGFGYLDYPYIVGNEILSYGQFLGRIALLVIMTLLFFAAVCVIAANVFKNTTNTLLLIAALLIVQYLVNMFFKVHLWYGWLPIFYLEPFEIVMGNYPLSSFACMGICLAFIIVLWLLFVKVIKWLDLKGSEAL</sequence>
<keyword evidence="1" id="KW-1133">Transmembrane helix</keyword>
<comment type="caution">
    <text evidence="2">The sequence shown here is derived from an EMBL/GenBank/DDBJ whole genome shotgun (WGS) entry which is preliminary data.</text>
</comment>
<dbReference type="GO" id="GO:0005886">
    <property type="term" value="C:plasma membrane"/>
    <property type="evidence" value="ECO:0007669"/>
    <property type="project" value="UniProtKB-SubCell"/>
</dbReference>
<dbReference type="PANTHER" id="PTHR37305:SF1">
    <property type="entry name" value="MEMBRANE PROTEIN"/>
    <property type="match status" value="1"/>
</dbReference>
<dbReference type="AlphaFoldDB" id="A0A942WHS0"/>
<name>A0A942WHS0_9FIRM</name>
<reference evidence="2" key="1">
    <citation type="submission" date="2021-02" db="EMBL/GenBank/DDBJ databases">
        <title>Infant gut strain persistence is associated with maternal origin, phylogeny, and functional potential including surface adhesion and iron acquisition.</title>
        <authorList>
            <person name="Lou Y.C."/>
        </authorList>
    </citation>
    <scope>NUCLEOTIDE SEQUENCE</scope>
    <source>
        <strain evidence="2">L3_108_103G1_dasL3_108_103G1_concoct_2</strain>
    </source>
</reference>
<feature type="transmembrane region" description="Helical" evidence="1">
    <location>
        <begin position="307"/>
        <end position="330"/>
    </location>
</feature>
<gene>
    <name evidence="2" type="ORF">KHZ85_08520</name>
</gene>
<feature type="transmembrane region" description="Helical" evidence="1">
    <location>
        <begin position="227"/>
        <end position="251"/>
    </location>
</feature>
<dbReference type="RefSeq" id="WP_278640601.1">
    <property type="nucleotide sequence ID" value="NZ_JAGZMZ010000024.1"/>
</dbReference>